<dbReference type="EMBL" id="JAAXOU010000394">
    <property type="protein sequence ID" value="NKY16523.1"/>
    <property type="molecule type" value="Genomic_DNA"/>
</dbReference>
<dbReference type="InterPro" id="IPR029045">
    <property type="entry name" value="ClpP/crotonase-like_dom_sf"/>
</dbReference>
<keyword evidence="4" id="KW-1185">Reference proteome</keyword>
<proteinExistence type="inferred from homology"/>
<dbReference type="InterPro" id="IPR014748">
    <property type="entry name" value="Enoyl-CoA_hydra_C"/>
</dbReference>
<dbReference type="Gene3D" id="3.90.226.10">
    <property type="entry name" value="2-enoyl-CoA Hydratase, Chain A, domain 1"/>
    <property type="match status" value="1"/>
</dbReference>
<protein>
    <submittedName>
        <fullName evidence="3">Enoyl-CoA hydratase/isomerase family protein</fullName>
    </submittedName>
</protein>
<organism evidence="3 4">
    <name type="scientific">Streptomyces somaliensis (strain ATCC 33201 / DSM 40738 / JCM 12659 / KCTC 9044 / NCTC 11332 / NRRL B-12077 / IP 733)</name>
    <dbReference type="NCBI Taxonomy" id="1134445"/>
    <lineage>
        <taxon>Bacteria</taxon>
        <taxon>Bacillati</taxon>
        <taxon>Actinomycetota</taxon>
        <taxon>Actinomycetes</taxon>
        <taxon>Kitasatosporales</taxon>
        <taxon>Streptomycetaceae</taxon>
        <taxon>Streptomyces</taxon>
    </lineage>
</organism>
<dbReference type="Gene3D" id="1.10.12.10">
    <property type="entry name" value="Lyase 2-enoyl-coa Hydratase, Chain A, domain 2"/>
    <property type="match status" value="1"/>
</dbReference>
<dbReference type="AlphaFoldDB" id="A0AA44IFK2"/>
<evidence type="ECO:0000313" key="4">
    <source>
        <dbReference type="Proteomes" id="UP000570003"/>
    </source>
</evidence>
<dbReference type="SUPFAM" id="SSF52096">
    <property type="entry name" value="ClpP/crotonase"/>
    <property type="match status" value="1"/>
</dbReference>
<reference evidence="3 4" key="1">
    <citation type="submission" date="2020-04" db="EMBL/GenBank/DDBJ databases">
        <title>MicrobeNet Type strains.</title>
        <authorList>
            <person name="Nicholson A.C."/>
        </authorList>
    </citation>
    <scope>NUCLEOTIDE SEQUENCE [LARGE SCALE GENOMIC DNA]</scope>
    <source>
        <strain evidence="3 4">DSM 40738</strain>
    </source>
</reference>
<comment type="similarity">
    <text evidence="1 2">Belongs to the enoyl-CoA hydratase/isomerase family.</text>
</comment>
<dbReference type="Pfam" id="PF00378">
    <property type="entry name" value="ECH_1"/>
    <property type="match status" value="1"/>
</dbReference>
<dbReference type="CDD" id="cd06558">
    <property type="entry name" value="crotonase-like"/>
    <property type="match status" value="1"/>
</dbReference>
<dbReference type="PANTHER" id="PTHR43802:SF1">
    <property type="entry name" value="IP11341P-RELATED"/>
    <property type="match status" value="1"/>
</dbReference>
<dbReference type="PROSITE" id="PS00166">
    <property type="entry name" value="ENOYL_COA_HYDRATASE"/>
    <property type="match status" value="1"/>
</dbReference>
<gene>
    <name evidence="3" type="ORF">HGA06_21085</name>
</gene>
<dbReference type="GO" id="GO:0003824">
    <property type="term" value="F:catalytic activity"/>
    <property type="evidence" value="ECO:0007669"/>
    <property type="project" value="InterPro"/>
</dbReference>
<dbReference type="RefSeq" id="WP_168440733.1">
    <property type="nucleotide sequence ID" value="NZ_JAAXOU010000394.1"/>
</dbReference>
<dbReference type="Proteomes" id="UP000570003">
    <property type="component" value="Unassembled WGS sequence"/>
</dbReference>
<comment type="caution">
    <text evidence="3">The sequence shown here is derived from an EMBL/GenBank/DDBJ whole genome shotgun (WGS) entry which is preliminary data.</text>
</comment>
<accession>A0AA44IFK2</accession>
<evidence type="ECO:0000256" key="1">
    <source>
        <dbReference type="ARBA" id="ARBA00005254"/>
    </source>
</evidence>
<evidence type="ECO:0000256" key="2">
    <source>
        <dbReference type="RuleBase" id="RU003707"/>
    </source>
</evidence>
<dbReference type="InterPro" id="IPR001753">
    <property type="entry name" value="Enoyl-CoA_hydra/iso"/>
</dbReference>
<dbReference type="InterPro" id="IPR018376">
    <property type="entry name" value="Enoyl-CoA_hyd/isom_CS"/>
</dbReference>
<evidence type="ECO:0000313" key="3">
    <source>
        <dbReference type="EMBL" id="NKY16523.1"/>
    </source>
</evidence>
<sequence length="268" mass="29448">MTESHEDILVDDWERGIRRITINRPAVRNAYRSRTAVEIADAVADFHADDAQRVLVITGSGGSFCSGGDLTSGYEVEHAHAVQFGHAKVLQEGMHRVMRRLELCDKPVIAMISGAAVAGGLSLAMACDVRIADRTARLGDTSGRVGLLPDEGGAWFFSRAMGPDRALKMLWGAEVYGAERARELGLLTEVVDEGELENAVLDLARRFAATAPLTTKVVKRLVRHAERQTLDQALQEAEFAVELINERDDVREGVSAFVEKRPPRFRGR</sequence>
<dbReference type="PANTHER" id="PTHR43802">
    <property type="entry name" value="ENOYL-COA HYDRATASE"/>
    <property type="match status" value="1"/>
</dbReference>
<name>A0AA44IFK2_STRE0</name>